<sequence length="200" mass="21789">MYVGRFVCVGKTNGKLWAGYRVSSRSFPNRYAVKLSDSTVAIMPKDVKDLEKSPYISYNCIRLADGAAVVSNGSHTDPIAEKIARGYPARDAIALSLLAMDYEKDSLNTPRIAAVLSNDMAYLGIVTKDGINVSDFPLMENECYMVATYEKTAFSRLTVEADSAKDAAKKMFDLTFEKPVCSAGAFQTDGGFEADVFNGP</sequence>
<dbReference type="InParanoid" id="D1Z1W5"/>
<protein>
    <recommendedName>
        <fullName evidence="3 4">IMP cyclohydrolase</fullName>
        <ecNumber evidence="3 4">3.5.4.10</ecNumber>
    </recommendedName>
    <alternativeName>
        <fullName evidence="3">IMP synthase</fullName>
    </alternativeName>
    <alternativeName>
        <fullName evidence="3">Inosinicase</fullName>
    </alternativeName>
</protein>
<reference evidence="7" key="3">
    <citation type="journal article" date="2011" name="PLoS ONE">
        <title>Genome sequence of a mesophilic hydrogenotrophic methanogen Methanocella paludicola, the first cultivated representative of the order Methanocellales.</title>
        <authorList>
            <person name="Sakai S."/>
            <person name="Takaki Y."/>
            <person name="Shimamura S."/>
            <person name="Sekine M."/>
            <person name="Tajima T."/>
            <person name="Kosugi H."/>
            <person name="Ichikawa N."/>
            <person name="Tasumi E."/>
            <person name="Hiraki A.T."/>
            <person name="Shimizu A."/>
            <person name="Kato Y."/>
            <person name="Nishiko R."/>
            <person name="Mori K."/>
            <person name="Fujita N."/>
            <person name="Imachi H."/>
            <person name="Takai K."/>
        </authorList>
    </citation>
    <scope>NUCLEOTIDE SEQUENCE [LARGE SCALE GENOMIC DNA]</scope>
    <source>
        <strain evidence="7">DSM 17711 / JCM 13418 / NBRC 101707 / SANAE</strain>
    </source>
</reference>
<dbReference type="RefSeq" id="WP_012901361.1">
    <property type="nucleotide sequence ID" value="NC_013665.1"/>
</dbReference>
<evidence type="ECO:0000313" key="6">
    <source>
        <dbReference type="EMBL" id="BAI62687.1"/>
    </source>
</evidence>
<dbReference type="KEGG" id="mpd:MCP_2615"/>
<dbReference type="NCBIfam" id="TIGR01922">
    <property type="entry name" value="purO_arch"/>
    <property type="match status" value="1"/>
</dbReference>
<accession>D1Z1W5</accession>
<comment type="pathway">
    <text evidence="3">Purine metabolism; IMP biosynthesis via de novo pathway; IMP from 5-formamido-1-(5-phospho-D-ribosyl)imidazole-4-carboxamide: step 1/1.</text>
</comment>
<organism evidence="6 7">
    <name type="scientific">Methanocella paludicola (strain DSM 17711 / JCM 13418 / NBRC 101707 / SANAE)</name>
    <dbReference type="NCBI Taxonomy" id="304371"/>
    <lineage>
        <taxon>Archaea</taxon>
        <taxon>Methanobacteriati</taxon>
        <taxon>Methanobacteriota</taxon>
        <taxon>Stenosarchaea group</taxon>
        <taxon>Methanomicrobia</taxon>
        <taxon>Methanocellales</taxon>
        <taxon>Methanocellaceae</taxon>
        <taxon>Methanocella</taxon>
    </lineage>
</organism>
<dbReference type="OrthoDB" id="92928at2157"/>
<keyword evidence="2 3" id="KW-0378">Hydrolase</keyword>
<comment type="catalytic activity">
    <reaction evidence="3">
        <text>IMP + H2O = 5-formamido-1-(5-phospho-D-ribosyl)imidazole-4-carboxamide</text>
        <dbReference type="Rhea" id="RHEA:18445"/>
        <dbReference type="ChEBI" id="CHEBI:15377"/>
        <dbReference type="ChEBI" id="CHEBI:58053"/>
        <dbReference type="ChEBI" id="CHEBI:58467"/>
        <dbReference type="EC" id="3.5.4.10"/>
    </reaction>
</comment>
<evidence type="ECO:0000256" key="1">
    <source>
        <dbReference type="ARBA" id="ARBA00022755"/>
    </source>
</evidence>
<dbReference type="InterPro" id="IPR020600">
    <property type="entry name" value="IMP_cyclohydrolase-like"/>
</dbReference>
<gene>
    <name evidence="3 6" type="primary">purO</name>
    <name evidence="6" type="ordered locus">MCP_2615</name>
</gene>
<dbReference type="Proteomes" id="UP000001882">
    <property type="component" value="Chromosome"/>
</dbReference>
<evidence type="ECO:0000313" key="7">
    <source>
        <dbReference type="Proteomes" id="UP000001882"/>
    </source>
</evidence>
<evidence type="ECO:0000259" key="5">
    <source>
        <dbReference type="Pfam" id="PF07826"/>
    </source>
</evidence>
<dbReference type="UniPathway" id="UPA00074">
    <property type="reaction ID" value="UER00135"/>
</dbReference>
<dbReference type="SUPFAM" id="SSF75569">
    <property type="entry name" value="Archaeal IMP cyclohydrolase PurO"/>
    <property type="match status" value="1"/>
</dbReference>
<dbReference type="HAMAP" id="MF_00705">
    <property type="entry name" value="IMP_cyclohydrol"/>
    <property type="match status" value="1"/>
</dbReference>
<dbReference type="InterPro" id="IPR010191">
    <property type="entry name" value="IMP_cyclohydrolase"/>
</dbReference>
<dbReference type="SMR" id="D1Z1W5"/>
<evidence type="ECO:0000256" key="4">
    <source>
        <dbReference type="NCBIfam" id="TIGR01922"/>
    </source>
</evidence>
<name>D1Z1W5_METPS</name>
<keyword evidence="1 3" id="KW-0658">Purine biosynthesis</keyword>
<feature type="domain" description="Inosine monophosphate cyclohydrolase-like" evidence="5">
    <location>
        <begin position="2"/>
        <end position="190"/>
    </location>
</feature>
<dbReference type="GO" id="GO:0006189">
    <property type="term" value="P:'de novo' IMP biosynthetic process"/>
    <property type="evidence" value="ECO:0007669"/>
    <property type="project" value="UniProtKB-UniRule"/>
</dbReference>
<dbReference type="Gene3D" id="3.60.20.20">
    <property type="entry name" value="Inosine monophosphate cyclohydrolase-like"/>
    <property type="match status" value="1"/>
</dbReference>
<dbReference type="InterPro" id="IPR036795">
    <property type="entry name" value="IMP_cyclohydrolase-like_sf"/>
</dbReference>
<dbReference type="STRING" id="304371.MCP_2615"/>
<dbReference type="EC" id="3.5.4.10" evidence="3 4"/>
<reference evidence="6 7" key="2">
    <citation type="journal article" date="2008" name="Int. J. Syst. Evol. Microbiol.">
        <title>Methanocella paludicola gen. nov., sp. nov., a methane-producing archaeon, the first isolate of the lineage 'Rice Cluster I', and proposal of the new archaeal order Methanocellales ord. nov.</title>
        <authorList>
            <person name="Sakai S."/>
            <person name="Imachi H."/>
            <person name="Hanada S."/>
            <person name="Ohashi A."/>
            <person name="Harada H."/>
            <person name="Kamagata Y."/>
        </authorList>
    </citation>
    <scope>NUCLEOTIDE SEQUENCE [LARGE SCALE GENOMIC DNA]</scope>
    <source>
        <strain evidence="7">DSM 17711 / JCM 13418 / NBRC 101707 / SANAE</strain>
    </source>
</reference>
<dbReference type="GeneID" id="8682349"/>
<comment type="function">
    <text evidence="3">Catalyzes the cyclization of 5-formylamidoimidazole-4-carboxamide ribonucleotide to IMP.</text>
</comment>
<keyword evidence="7" id="KW-1185">Reference proteome</keyword>
<dbReference type="NCBIfam" id="NF003167">
    <property type="entry name" value="PRK04151.1"/>
    <property type="match status" value="1"/>
</dbReference>
<dbReference type="eggNOG" id="arCOG04727">
    <property type="taxonomic scope" value="Archaea"/>
</dbReference>
<dbReference type="PATRIC" id="fig|304371.9.peg.2672"/>
<comment type="similarity">
    <text evidence="3">Belongs to the archaeal IMP cyclohydrolase family.</text>
</comment>
<evidence type="ECO:0000256" key="2">
    <source>
        <dbReference type="ARBA" id="ARBA00022801"/>
    </source>
</evidence>
<dbReference type="EMBL" id="AP011532">
    <property type="protein sequence ID" value="BAI62687.1"/>
    <property type="molecule type" value="Genomic_DNA"/>
</dbReference>
<dbReference type="AlphaFoldDB" id="D1Z1W5"/>
<proteinExistence type="inferred from homology"/>
<dbReference type="GO" id="GO:0003937">
    <property type="term" value="F:IMP cyclohydrolase activity"/>
    <property type="evidence" value="ECO:0007669"/>
    <property type="project" value="UniProtKB-UniRule"/>
</dbReference>
<evidence type="ECO:0000256" key="3">
    <source>
        <dbReference type="HAMAP-Rule" id="MF_00705"/>
    </source>
</evidence>
<dbReference type="Pfam" id="PF07826">
    <property type="entry name" value="IMP_cyclohyd"/>
    <property type="match status" value="1"/>
</dbReference>
<dbReference type="PIRSF" id="PIRSF004866">
    <property type="entry name" value="IMP_cclhdr_arch"/>
    <property type="match status" value="1"/>
</dbReference>
<reference evidence="6 7" key="1">
    <citation type="journal article" date="2007" name="Appl. Environ. Microbiol.">
        <title>Isolation of key methanogens for global methane emission from rice paddy fields: a novel isolate affiliated with the clone cluster rice cluster I.</title>
        <authorList>
            <person name="Sakai S."/>
            <person name="Imachi H."/>
            <person name="Sekiguchi Y."/>
            <person name="Ohashi A."/>
            <person name="Harada H."/>
            <person name="Kamagata Y."/>
        </authorList>
    </citation>
    <scope>NUCLEOTIDE SEQUENCE [LARGE SCALE GENOMIC DNA]</scope>
    <source>
        <strain evidence="7">DSM 17711 / JCM 13418 / NBRC 101707 / SANAE</strain>
    </source>
</reference>